<evidence type="ECO:0000313" key="3">
    <source>
        <dbReference type="EMBL" id="TMW59655.1"/>
    </source>
</evidence>
<feature type="region of interest" description="Disordered" evidence="1">
    <location>
        <begin position="208"/>
        <end position="231"/>
    </location>
</feature>
<feature type="compositionally biased region" description="Polar residues" evidence="1">
    <location>
        <begin position="30"/>
        <end position="39"/>
    </location>
</feature>
<dbReference type="AlphaFoldDB" id="A0A8K1FDQ1"/>
<sequence>MEPTPSSSPSAAASTAFPTPRNSLDAIDLQSPSVASKSAFSAVERDDDDANMSNDDAMSDGSSLGIDGHDDAGNAASLALDYDIMAYMLGRTVPQQGQQMASPTKRSASFSDLFASSNGSSRHLSRPASLNYIPTSLSSAPPSGTSPLSLWMNSEWPPPISPQRKRRRQGLWLHAQFAPAMTKSVRRLSPPREIFPDLEDDLMNGVAVSEPSDGRRRRHRQPWGVPDAPSYQDPEGKYVVAARNEVIGTQLRVLASAPFLLTTDSTNWFLPEGHTPRCRVQIERSYLPQAIQIETFLVGYVEDENGDELTETLDTRGYSETQAVEHIVYLRLRVGSDVPEGTYEIPVRLYTQLPGFAFDEALSWTTTLHVRVASTLLPSPSQWRFHLDLWQHPTSIARLHRVPLWSDAHFTLLDRYFALLAERGQKCVTVVVTEMPWSGQQCYIETQYPSALFEHAILDVYESDTSSQDISEGIHVDFQYFDRLIELAEKYHMAHEIEVFGLVSIWRDAANGFDSPMEQGSGSGESDSGETDKSQSNCFDSWRIRCFNRSTQRFRYLRRVKEVERVITLFYEHCVSRHLVDRVRVCADEPSSVPLFHAQMAWITRLAPRFQVKVAINHMDFLQYAPPQVVDIVPLLPLVCADREATERWRDQVHAKQGLDGFPIETLRFEALRIAVQRFELLCLAKSRLNPVEMTKLESELSDILWRTPDRAWFGRYLDERRQPEDLYTLDPTDYERAHALILETLALVDARERRTDTTTDVLTSPSRKVTKRPSFPEEQE</sequence>
<keyword evidence="4" id="KW-1185">Reference proteome</keyword>
<feature type="compositionally biased region" description="Low complexity" evidence="1">
    <location>
        <begin position="51"/>
        <end position="60"/>
    </location>
</feature>
<organism evidence="3 4">
    <name type="scientific">Pythium oligandrum</name>
    <name type="common">Mycoparasitic fungus</name>
    <dbReference type="NCBI Taxonomy" id="41045"/>
    <lineage>
        <taxon>Eukaryota</taxon>
        <taxon>Sar</taxon>
        <taxon>Stramenopiles</taxon>
        <taxon>Oomycota</taxon>
        <taxon>Peronosporomycetes</taxon>
        <taxon>Pythiales</taxon>
        <taxon>Pythiaceae</taxon>
        <taxon>Pythium</taxon>
    </lineage>
</organism>
<evidence type="ECO:0000256" key="1">
    <source>
        <dbReference type="SAM" id="MobiDB-lite"/>
    </source>
</evidence>
<evidence type="ECO:0000259" key="2">
    <source>
        <dbReference type="Pfam" id="PF13320"/>
    </source>
</evidence>
<proteinExistence type="predicted"/>
<dbReference type="EMBL" id="SPLM01000109">
    <property type="protein sequence ID" value="TMW59655.1"/>
    <property type="molecule type" value="Genomic_DNA"/>
</dbReference>
<feature type="compositionally biased region" description="Low complexity" evidence="1">
    <location>
        <begin position="1"/>
        <end position="20"/>
    </location>
</feature>
<reference evidence="3" key="1">
    <citation type="submission" date="2019-03" db="EMBL/GenBank/DDBJ databases">
        <title>Long read genome sequence of the mycoparasitic Pythium oligandrum ATCC 38472 isolated from sugarbeet rhizosphere.</title>
        <authorList>
            <person name="Gaulin E."/>
        </authorList>
    </citation>
    <scope>NUCLEOTIDE SEQUENCE</scope>
    <source>
        <strain evidence="3">ATCC 38472_TT</strain>
    </source>
</reference>
<protein>
    <recommendedName>
        <fullName evidence="2">Glycoside hydrolase 123 catalytic domain-containing protein</fullName>
    </recommendedName>
</protein>
<comment type="caution">
    <text evidence="3">The sequence shown here is derived from an EMBL/GenBank/DDBJ whole genome shotgun (WGS) entry which is preliminary data.</text>
</comment>
<accession>A0A8K1FDQ1</accession>
<dbReference type="InterPro" id="IPR025150">
    <property type="entry name" value="GH123_cat"/>
</dbReference>
<evidence type="ECO:0000313" key="4">
    <source>
        <dbReference type="Proteomes" id="UP000794436"/>
    </source>
</evidence>
<dbReference type="OrthoDB" id="161881at2759"/>
<gene>
    <name evidence="3" type="ORF">Poli38472_004724</name>
</gene>
<dbReference type="Pfam" id="PF13320">
    <property type="entry name" value="GH123_cat"/>
    <property type="match status" value="1"/>
</dbReference>
<feature type="region of interest" description="Disordered" evidence="1">
    <location>
        <begin position="516"/>
        <end position="535"/>
    </location>
</feature>
<feature type="domain" description="Glycoside hydrolase 123 catalytic" evidence="2">
    <location>
        <begin position="390"/>
        <end position="634"/>
    </location>
</feature>
<dbReference type="Proteomes" id="UP000794436">
    <property type="component" value="Unassembled WGS sequence"/>
</dbReference>
<feature type="region of interest" description="Disordered" evidence="1">
    <location>
        <begin position="757"/>
        <end position="781"/>
    </location>
</feature>
<name>A0A8K1FDQ1_PYTOL</name>
<feature type="region of interest" description="Disordered" evidence="1">
    <location>
        <begin position="1"/>
        <end position="65"/>
    </location>
</feature>